<comment type="caution">
    <text evidence="1">The sequence shown here is derived from an EMBL/GenBank/DDBJ whole genome shotgun (WGS) entry which is preliminary data.</text>
</comment>
<sequence length="104" mass="12159">KLSLIMPFYKVKCVKDSTQNDSEFWTRADFQVSYFDGEQRIPAPDQGLDWAVARDVFDCFRSQTYSRTWTLKKKSESGLRRGSVRLDPLLHFRCVLLKTETSKS</sequence>
<accession>A0A8X6TT75</accession>
<feature type="non-terminal residue" evidence="1">
    <location>
        <position position="1"/>
    </location>
</feature>
<organism evidence="1 2">
    <name type="scientific">Nephila pilipes</name>
    <name type="common">Giant wood spider</name>
    <name type="synonym">Nephila maculata</name>
    <dbReference type="NCBI Taxonomy" id="299642"/>
    <lineage>
        <taxon>Eukaryota</taxon>
        <taxon>Metazoa</taxon>
        <taxon>Ecdysozoa</taxon>
        <taxon>Arthropoda</taxon>
        <taxon>Chelicerata</taxon>
        <taxon>Arachnida</taxon>
        <taxon>Araneae</taxon>
        <taxon>Araneomorphae</taxon>
        <taxon>Entelegynae</taxon>
        <taxon>Araneoidea</taxon>
        <taxon>Nephilidae</taxon>
        <taxon>Nephila</taxon>
    </lineage>
</organism>
<protein>
    <submittedName>
        <fullName evidence="1">Uncharacterized protein</fullName>
    </submittedName>
</protein>
<proteinExistence type="predicted"/>
<dbReference type="EMBL" id="BMAW01016162">
    <property type="protein sequence ID" value="GFT47722.1"/>
    <property type="molecule type" value="Genomic_DNA"/>
</dbReference>
<evidence type="ECO:0000313" key="1">
    <source>
        <dbReference type="EMBL" id="GFT47722.1"/>
    </source>
</evidence>
<evidence type="ECO:0000313" key="2">
    <source>
        <dbReference type="Proteomes" id="UP000887013"/>
    </source>
</evidence>
<gene>
    <name evidence="1" type="ORF">NPIL_438121</name>
</gene>
<dbReference type="AlphaFoldDB" id="A0A8X6TT75"/>
<name>A0A8X6TT75_NEPPI</name>
<dbReference type="Proteomes" id="UP000887013">
    <property type="component" value="Unassembled WGS sequence"/>
</dbReference>
<keyword evidence="2" id="KW-1185">Reference proteome</keyword>
<reference evidence="1" key="1">
    <citation type="submission" date="2020-08" db="EMBL/GenBank/DDBJ databases">
        <title>Multicomponent nature underlies the extraordinary mechanical properties of spider dragline silk.</title>
        <authorList>
            <person name="Kono N."/>
            <person name="Nakamura H."/>
            <person name="Mori M."/>
            <person name="Yoshida Y."/>
            <person name="Ohtoshi R."/>
            <person name="Malay A.D."/>
            <person name="Moran D.A.P."/>
            <person name="Tomita M."/>
            <person name="Numata K."/>
            <person name="Arakawa K."/>
        </authorList>
    </citation>
    <scope>NUCLEOTIDE SEQUENCE</scope>
</reference>